<comment type="similarity">
    <text evidence="1 2">Belongs to the UPF0251 family.</text>
</comment>
<protein>
    <recommendedName>
        <fullName evidence="2">UPF0251 protein Metig_0483</fullName>
    </recommendedName>
</protein>
<dbReference type="KEGG" id="mig:Metig_0483"/>
<accession>F6BBN0</accession>
<dbReference type="HAMAP" id="MF_00674">
    <property type="entry name" value="UPF0251"/>
    <property type="match status" value="1"/>
</dbReference>
<dbReference type="RefSeq" id="WP_013798647.1">
    <property type="nucleotide sequence ID" value="NC_015562.1"/>
</dbReference>
<dbReference type="HOGENOM" id="CLU_094511_0_1_2"/>
<sequence length="130" mass="15354">MRFRRGRPKIPRLISEEPKLKVFKPQGIPVKDLEIIRLEVDELEAVRLVDLLGYEHEEAARAMGISRRVFWNILKSARKKIADALINGKGIRIEGGYYKIRECKFDEKCGKYKYCRFRLKPCEVFESHEE</sequence>
<dbReference type="InterPro" id="IPR013324">
    <property type="entry name" value="RNA_pol_sigma_r3/r4-like"/>
</dbReference>
<keyword evidence="4" id="KW-1185">Reference proteome</keyword>
<dbReference type="PANTHER" id="PTHR37478">
    <property type="match status" value="1"/>
</dbReference>
<dbReference type="STRING" id="880724.Metig_0483"/>
<name>F6BBN0_METIK</name>
<gene>
    <name evidence="3" type="ordered locus">Metig_0483</name>
</gene>
<dbReference type="PANTHER" id="PTHR37478:SF2">
    <property type="entry name" value="UPF0251 PROTEIN TK0562"/>
    <property type="match status" value="1"/>
</dbReference>
<dbReference type="EMBL" id="CP002737">
    <property type="protein sequence ID" value="AEF96039.1"/>
    <property type="molecule type" value="Genomic_DNA"/>
</dbReference>
<evidence type="ECO:0000313" key="3">
    <source>
        <dbReference type="EMBL" id="AEF96039.1"/>
    </source>
</evidence>
<dbReference type="Pfam" id="PF02001">
    <property type="entry name" value="DUF134"/>
    <property type="match status" value="1"/>
</dbReference>
<dbReference type="GeneID" id="10643320"/>
<reference evidence="3 4" key="1">
    <citation type="submission" date="2011-05" db="EMBL/GenBank/DDBJ databases">
        <title>Complete sequence of Methanotorris igneus Kol 5.</title>
        <authorList>
            <consortium name="US DOE Joint Genome Institute"/>
            <person name="Lucas S."/>
            <person name="Han J."/>
            <person name="Lapidus A."/>
            <person name="Cheng J.-F."/>
            <person name="Goodwin L."/>
            <person name="Pitluck S."/>
            <person name="Peters L."/>
            <person name="Mikhailova N."/>
            <person name="Chertkov O."/>
            <person name="Han C."/>
            <person name="Tapia R."/>
            <person name="Land M."/>
            <person name="Hauser L."/>
            <person name="Kyrpides N."/>
            <person name="Ivanova N."/>
            <person name="Pagani I."/>
            <person name="Sieprawska-Lupa M."/>
            <person name="Whitman W."/>
            <person name="Woyke T."/>
        </authorList>
    </citation>
    <scope>NUCLEOTIDE SEQUENCE [LARGE SCALE GENOMIC DNA]</scope>
    <source>
        <strain evidence="4">DSM 5666 / JCM 11834 / Kol 5</strain>
    </source>
</reference>
<evidence type="ECO:0000256" key="2">
    <source>
        <dbReference type="HAMAP-Rule" id="MF_00674"/>
    </source>
</evidence>
<dbReference type="InterPro" id="IPR002852">
    <property type="entry name" value="UPF0251"/>
</dbReference>
<dbReference type="Gene3D" id="1.10.10.10">
    <property type="entry name" value="Winged helix-like DNA-binding domain superfamily/Winged helix DNA-binding domain"/>
    <property type="match status" value="1"/>
</dbReference>
<evidence type="ECO:0000256" key="1">
    <source>
        <dbReference type="ARBA" id="ARBA00009350"/>
    </source>
</evidence>
<dbReference type="InterPro" id="IPR036388">
    <property type="entry name" value="WH-like_DNA-bd_sf"/>
</dbReference>
<proteinExistence type="inferred from homology"/>
<organism evidence="4">
    <name type="scientific">Methanotorris igneus (strain DSM 5666 / JCM 11834 / Kol 5)</name>
    <dbReference type="NCBI Taxonomy" id="880724"/>
    <lineage>
        <taxon>Archaea</taxon>
        <taxon>Methanobacteriati</taxon>
        <taxon>Methanobacteriota</taxon>
        <taxon>Methanomada group</taxon>
        <taxon>Methanococci</taxon>
        <taxon>Methanococcales</taxon>
        <taxon>Methanocaldococcaceae</taxon>
        <taxon>Methanotorris</taxon>
    </lineage>
</organism>
<evidence type="ECO:0000313" key="4">
    <source>
        <dbReference type="Proteomes" id="UP000009227"/>
    </source>
</evidence>
<dbReference type="OrthoDB" id="74471at2157"/>
<dbReference type="AlphaFoldDB" id="F6BBN0"/>
<dbReference type="SUPFAM" id="SSF88659">
    <property type="entry name" value="Sigma3 and sigma4 domains of RNA polymerase sigma factors"/>
    <property type="match status" value="1"/>
</dbReference>
<dbReference type="Proteomes" id="UP000009227">
    <property type="component" value="Chromosome"/>
</dbReference>